<dbReference type="PROSITE" id="PS50053">
    <property type="entry name" value="UBIQUITIN_2"/>
    <property type="match status" value="1"/>
</dbReference>
<gene>
    <name evidence="2" type="ORF">EDD18DRAFT_1460305</name>
</gene>
<name>A0AA39QAN5_9AGAR</name>
<dbReference type="PROSITE" id="PS00299">
    <property type="entry name" value="UBIQUITIN_1"/>
    <property type="match status" value="1"/>
</dbReference>
<dbReference type="Proteomes" id="UP001175228">
    <property type="component" value="Unassembled WGS sequence"/>
</dbReference>
<accession>A0AA39QAN5</accession>
<evidence type="ECO:0000313" key="3">
    <source>
        <dbReference type="Proteomes" id="UP001175228"/>
    </source>
</evidence>
<dbReference type="SUPFAM" id="SSF54236">
    <property type="entry name" value="Ubiquitin-like"/>
    <property type="match status" value="1"/>
</dbReference>
<dbReference type="InterPro" id="IPR019954">
    <property type="entry name" value="Ubiquitin_CS"/>
</dbReference>
<keyword evidence="3" id="KW-1185">Reference proteome</keyword>
<dbReference type="Gene3D" id="3.10.20.90">
    <property type="entry name" value="Phosphatidylinositol 3-kinase Catalytic Subunit, Chain A, domain 1"/>
    <property type="match status" value="1"/>
</dbReference>
<dbReference type="InterPro" id="IPR050158">
    <property type="entry name" value="Ubiquitin_ubiquitin-like"/>
</dbReference>
<comment type="caution">
    <text evidence="2">The sequence shown here is derived from an EMBL/GenBank/DDBJ whole genome shotgun (WGS) entry which is preliminary data.</text>
</comment>
<dbReference type="PRINTS" id="PR00348">
    <property type="entry name" value="UBIQUITIN"/>
</dbReference>
<proteinExistence type="predicted"/>
<dbReference type="PANTHER" id="PTHR10666">
    <property type="entry name" value="UBIQUITIN"/>
    <property type="match status" value="1"/>
</dbReference>
<protein>
    <submittedName>
        <fullName evidence="2">Pentameric polyubiquitin-like protein</fullName>
    </submittedName>
</protein>
<dbReference type="Pfam" id="PF00240">
    <property type="entry name" value="ubiquitin"/>
    <property type="match status" value="1"/>
</dbReference>
<evidence type="ECO:0000259" key="1">
    <source>
        <dbReference type="PROSITE" id="PS50053"/>
    </source>
</evidence>
<organism evidence="2 3">
    <name type="scientific">Armillaria luteobubalina</name>
    <dbReference type="NCBI Taxonomy" id="153913"/>
    <lineage>
        <taxon>Eukaryota</taxon>
        <taxon>Fungi</taxon>
        <taxon>Dikarya</taxon>
        <taxon>Basidiomycota</taxon>
        <taxon>Agaricomycotina</taxon>
        <taxon>Agaricomycetes</taxon>
        <taxon>Agaricomycetidae</taxon>
        <taxon>Agaricales</taxon>
        <taxon>Marasmiineae</taxon>
        <taxon>Physalacriaceae</taxon>
        <taxon>Armillaria</taxon>
    </lineage>
</organism>
<dbReference type="EMBL" id="JAUEPU010000009">
    <property type="protein sequence ID" value="KAK0499372.1"/>
    <property type="molecule type" value="Genomic_DNA"/>
</dbReference>
<dbReference type="FunFam" id="3.10.20.90:FF:000160">
    <property type="entry name" value="Polyubiquitin-C"/>
    <property type="match status" value="1"/>
</dbReference>
<reference evidence="2" key="1">
    <citation type="submission" date="2023-06" db="EMBL/GenBank/DDBJ databases">
        <authorList>
            <consortium name="Lawrence Berkeley National Laboratory"/>
            <person name="Ahrendt S."/>
            <person name="Sahu N."/>
            <person name="Indic B."/>
            <person name="Wong-Bajracharya J."/>
            <person name="Merenyi Z."/>
            <person name="Ke H.-M."/>
            <person name="Monk M."/>
            <person name="Kocsube S."/>
            <person name="Drula E."/>
            <person name="Lipzen A."/>
            <person name="Balint B."/>
            <person name="Henrissat B."/>
            <person name="Andreopoulos B."/>
            <person name="Martin F.M."/>
            <person name="Harder C.B."/>
            <person name="Rigling D."/>
            <person name="Ford K.L."/>
            <person name="Foster G.D."/>
            <person name="Pangilinan J."/>
            <person name="Papanicolaou A."/>
            <person name="Barry K."/>
            <person name="LaButti K."/>
            <person name="Viragh M."/>
            <person name="Koriabine M."/>
            <person name="Yan M."/>
            <person name="Riley R."/>
            <person name="Champramary S."/>
            <person name="Plett K.L."/>
            <person name="Tsai I.J."/>
            <person name="Slot J."/>
            <person name="Sipos G."/>
            <person name="Plett J."/>
            <person name="Nagy L.G."/>
            <person name="Grigoriev I.V."/>
        </authorList>
    </citation>
    <scope>NUCLEOTIDE SEQUENCE</scope>
    <source>
        <strain evidence="2">HWK02</strain>
    </source>
</reference>
<dbReference type="InterPro" id="IPR019956">
    <property type="entry name" value="Ubiquitin_dom"/>
</dbReference>
<dbReference type="InterPro" id="IPR000626">
    <property type="entry name" value="Ubiquitin-like_dom"/>
</dbReference>
<dbReference type="AlphaFoldDB" id="A0AA39QAN5"/>
<feature type="domain" description="Ubiquitin-like" evidence="1">
    <location>
        <begin position="1"/>
        <end position="75"/>
    </location>
</feature>
<sequence>MFYSTPTSYNTINLEAESSDTIDNIKAKIQDKESVPLDQQRLIFIGQQLEDDRTLSDYNIQKESTVHLVFRIRGGGYPQYILAKAAELNDDNETVEAKFYPLYDKILNYWFPPAQGFDVCLQWVVPDTRKAVNFAIAFVIELHQHPLLLVEVKAPSDFHVDSGRDGSIICYFCDWENVEGVFCLERHLQ</sequence>
<evidence type="ECO:0000313" key="2">
    <source>
        <dbReference type="EMBL" id="KAK0499372.1"/>
    </source>
</evidence>
<dbReference type="InterPro" id="IPR029071">
    <property type="entry name" value="Ubiquitin-like_domsf"/>
</dbReference>
<dbReference type="SMART" id="SM00213">
    <property type="entry name" value="UBQ"/>
    <property type="match status" value="1"/>
</dbReference>